<dbReference type="GO" id="GO:0006412">
    <property type="term" value="P:translation"/>
    <property type="evidence" value="ECO:0007669"/>
    <property type="project" value="UniProtKB-KW"/>
</dbReference>
<evidence type="ECO:0000313" key="8">
    <source>
        <dbReference type="Proteomes" id="UP001179952"/>
    </source>
</evidence>
<dbReference type="InterPro" id="IPR045864">
    <property type="entry name" value="aa-tRNA-synth_II/BPL/LPL"/>
</dbReference>
<evidence type="ECO:0000256" key="4">
    <source>
        <dbReference type="ARBA" id="ARBA00022917"/>
    </source>
</evidence>
<name>A0AAV9BG11_ACOGR</name>
<keyword evidence="2" id="KW-0547">Nucleotide-binding</keyword>
<dbReference type="AlphaFoldDB" id="A0AAV9BG11"/>
<reference evidence="7" key="2">
    <citation type="submission" date="2023-06" db="EMBL/GenBank/DDBJ databases">
        <authorList>
            <person name="Ma L."/>
            <person name="Liu K.-W."/>
            <person name="Li Z."/>
            <person name="Hsiao Y.-Y."/>
            <person name="Qi Y."/>
            <person name="Fu T."/>
            <person name="Tang G."/>
            <person name="Zhang D."/>
            <person name="Sun W.-H."/>
            <person name="Liu D.-K."/>
            <person name="Li Y."/>
            <person name="Chen G.-Z."/>
            <person name="Liu X.-D."/>
            <person name="Liao X.-Y."/>
            <person name="Jiang Y.-T."/>
            <person name="Yu X."/>
            <person name="Hao Y."/>
            <person name="Huang J."/>
            <person name="Zhao X.-W."/>
            <person name="Ke S."/>
            <person name="Chen Y.-Y."/>
            <person name="Wu W.-L."/>
            <person name="Hsu J.-L."/>
            <person name="Lin Y.-F."/>
            <person name="Huang M.-D."/>
            <person name="Li C.-Y."/>
            <person name="Huang L."/>
            <person name="Wang Z.-W."/>
            <person name="Zhao X."/>
            <person name="Zhong W.-Y."/>
            <person name="Peng D.-H."/>
            <person name="Ahmad S."/>
            <person name="Lan S."/>
            <person name="Zhang J.-S."/>
            <person name="Tsai W.-C."/>
            <person name="Van De Peer Y."/>
            <person name="Liu Z.-J."/>
        </authorList>
    </citation>
    <scope>NUCLEOTIDE SEQUENCE</scope>
    <source>
        <strain evidence="7">SCP</strain>
        <tissue evidence="7">Leaves</tissue>
    </source>
</reference>
<keyword evidence="5" id="KW-0030">Aminoacyl-tRNA synthetase</keyword>
<dbReference type="GO" id="GO:0005524">
    <property type="term" value="F:ATP binding"/>
    <property type="evidence" value="ECO:0007669"/>
    <property type="project" value="UniProtKB-KW"/>
</dbReference>
<dbReference type="Proteomes" id="UP001179952">
    <property type="component" value="Unassembled WGS sequence"/>
</dbReference>
<dbReference type="SUPFAM" id="SSF55681">
    <property type="entry name" value="Class II aaRS and biotin synthetases"/>
    <property type="match status" value="1"/>
</dbReference>
<sequence>MEGVRVFSPDEWLASGVDATSYAAMDLKKTLEGLAQHLFGAVDMRWVDTYFPFTSPSFELEIYFQVCNLTCFNLHNNLLVLCSADGVKTN</sequence>
<dbReference type="GO" id="GO:0043039">
    <property type="term" value="P:tRNA aminoacylation"/>
    <property type="evidence" value="ECO:0007669"/>
    <property type="project" value="InterPro"/>
</dbReference>
<evidence type="ECO:0000259" key="6">
    <source>
        <dbReference type="Pfam" id="PF01409"/>
    </source>
</evidence>
<protein>
    <recommendedName>
        <fullName evidence="6">Phenylalanyl-tRNA synthetase domain-containing protein</fullName>
    </recommendedName>
</protein>
<dbReference type="Pfam" id="PF01409">
    <property type="entry name" value="tRNA-synt_2d"/>
    <property type="match status" value="1"/>
</dbReference>
<dbReference type="EMBL" id="JAUJYN010000003">
    <property type="protein sequence ID" value="KAK1275074.1"/>
    <property type="molecule type" value="Genomic_DNA"/>
</dbReference>
<dbReference type="GO" id="GO:0004812">
    <property type="term" value="F:aminoacyl-tRNA ligase activity"/>
    <property type="evidence" value="ECO:0007669"/>
    <property type="project" value="UniProtKB-KW"/>
</dbReference>
<dbReference type="InterPro" id="IPR002319">
    <property type="entry name" value="Phenylalanyl-tRNA_Synthase"/>
</dbReference>
<keyword evidence="8" id="KW-1185">Reference proteome</keyword>
<proteinExistence type="predicted"/>
<keyword evidence="4" id="KW-0648">Protein biosynthesis</keyword>
<dbReference type="Gene3D" id="3.30.930.10">
    <property type="entry name" value="Bira Bifunctional Protein, Domain 2"/>
    <property type="match status" value="1"/>
</dbReference>
<evidence type="ECO:0000256" key="1">
    <source>
        <dbReference type="ARBA" id="ARBA00022598"/>
    </source>
</evidence>
<accession>A0AAV9BG11</accession>
<evidence type="ECO:0000256" key="5">
    <source>
        <dbReference type="ARBA" id="ARBA00023146"/>
    </source>
</evidence>
<evidence type="ECO:0000256" key="2">
    <source>
        <dbReference type="ARBA" id="ARBA00022741"/>
    </source>
</evidence>
<keyword evidence="1" id="KW-0436">Ligase</keyword>
<dbReference type="GO" id="GO:0000049">
    <property type="term" value="F:tRNA binding"/>
    <property type="evidence" value="ECO:0007669"/>
    <property type="project" value="InterPro"/>
</dbReference>
<gene>
    <name evidence="7" type="ORF">QJS04_geneDACA004123</name>
</gene>
<feature type="domain" description="Phenylalanyl-tRNA synthetase" evidence="6">
    <location>
        <begin position="24"/>
        <end position="66"/>
    </location>
</feature>
<comment type="caution">
    <text evidence="7">The sequence shown here is derived from an EMBL/GenBank/DDBJ whole genome shotgun (WGS) entry which is preliminary data.</text>
</comment>
<reference evidence="7" key="1">
    <citation type="journal article" date="2023" name="Nat. Commun.">
        <title>Diploid and tetraploid genomes of Acorus and the evolution of monocots.</title>
        <authorList>
            <person name="Ma L."/>
            <person name="Liu K.W."/>
            <person name="Li Z."/>
            <person name="Hsiao Y.Y."/>
            <person name="Qi Y."/>
            <person name="Fu T."/>
            <person name="Tang G.D."/>
            <person name="Zhang D."/>
            <person name="Sun W.H."/>
            <person name="Liu D.K."/>
            <person name="Li Y."/>
            <person name="Chen G.Z."/>
            <person name="Liu X.D."/>
            <person name="Liao X.Y."/>
            <person name="Jiang Y.T."/>
            <person name="Yu X."/>
            <person name="Hao Y."/>
            <person name="Huang J."/>
            <person name="Zhao X.W."/>
            <person name="Ke S."/>
            <person name="Chen Y.Y."/>
            <person name="Wu W.L."/>
            <person name="Hsu J.L."/>
            <person name="Lin Y.F."/>
            <person name="Huang M.D."/>
            <person name="Li C.Y."/>
            <person name="Huang L."/>
            <person name="Wang Z.W."/>
            <person name="Zhao X."/>
            <person name="Zhong W.Y."/>
            <person name="Peng D.H."/>
            <person name="Ahmad S."/>
            <person name="Lan S."/>
            <person name="Zhang J.S."/>
            <person name="Tsai W.C."/>
            <person name="Van de Peer Y."/>
            <person name="Liu Z.J."/>
        </authorList>
    </citation>
    <scope>NUCLEOTIDE SEQUENCE</scope>
    <source>
        <strain evidence="7">SCP</strain>
    </source>
</reference>
<evidence type="ECO:0000313" key="7">
    <source>
        <dbReference type="EMBL" id="KAK1275074.1"/>
    </source>
</evidence>
<evidence type="ECO:0000256" key="3">
    <source>
        <dbReference type="ARBA" id="ARBA00022840"/>
    </source>
</evidence>
<organism evidence="7 8">
    <name type="scientific">Acorus gramineus</name>
    <name type="common">Dwarf sweet flag</name>
    <dbReference type="NCBI Taxonomy" id="55184"/>
    <lineage>
        <taxon>Eukaryota</taxon>
        <taxon>Viridiplantae</taxon>
        <taxon>Streptophyta</taxon>
        <taxon>Embryophyta</taxon>
        <taxon>Tracheophyta</taxon>
        <taxon>Spermatophyta</taxon>
        <taxon>Magnoliopsida</taxon>
        <taxon>Liliopsida</taxon>
        <taxon>Acoraceae</taxon>
        <taxon>Acorus</taxon>
    </lineage>
</organism>
<keyword evidence="3" id="KW-0067">ATP-binding</keyword>